<feature type="active site" evidence="1">
    <location>
        <position position="174"/>
    </location>
</feature>
<comment type="caution">
    <text evidence="3">The sequence shown here is derived from an EMBL/GenBank/DDBJ whole genome shotgun (WGS) entry which is preliminary data.</text>
</comment>
<dbReference type="PANTHER" id="PTHR15750:SF2">
    <property type="entry name" value="VASOHIBIN"/>
    <property type="match status" value="1"/>
</dbReference>
<accession>A0AAD9ISS4</accession>
<feature type="active site" evidence="1">
    <location>
        <position position="122"/>
    </location>
</feature>
<evidence type="ECO:0000256" key="1">
    <source>
        <dbReference type="PIRSR" id="PIRSR628131-1"/>
    </source>
</evidence>
<keyword evidence="4" id="KW-1185">Reference proteome</keyword>
<feature type="compositionally biased region" description="Polar residues" evidence="2">
    <location>
        <begin position="310"/>
        <end position="345"/>
    </location>
</feature>
<dbReference type="EMBL" id="JAODUP010001579">
    <property type="protein sequence ID" value="KAK2139878.1"/>
    <property type="molecule type" value="Genomic_DNA"/>
</dbReference>
<dbReference type="AlphaFoldDB" id="A0AAD9ISS4"/>
<evidence type="ECO:0000313" key="4">
    <source>
        <dbReference type="Proteomes" id="UP001208570"/>
    </source>
</evidence>
<dbReference type="GO" id="GO:0005737">
    <property type="term" value="C:cytoplasm"/>
    <property type="evidence" value="ECO:0007669"/>
    <property type="project" value="InterPro"/>
</dbReference>
<feature type="region of interest" description="Disordered" evidence="2">
    <location>
        <begin position="252"/>
        <end position="345"/>
    </location>
</feature>
<proteinExistence type="predicted"/>
<dbReference type="Proteomes" id="UP001208570">
    <property type="component" value="Unassembled WGS sequence"/>
</dbReference>
<feature type="compositionally biased region" description="Polar residues" evidence="2">
    <location>
        <begin position="257"/>
        <end position="266"/>
    </location>
</feature>
<sequence length="345" mass="39002">MMSDGVVSCRISDRGVGDDDEEETEDGGVWFYVNKSGFPIDSFTWERMYKHVAKLNPESKTVIRQIQNSQSLPEIAVPQAPVNFPPNTLVQDRLEMIQKYMSDLQLMDSAKEIIRESLPIKCLEAVILALYLTLGTPALDRFPISFKTTFNGNTYRHVVLGVYSLGKYGALGMSRRDDLMYKPLVYKSLSALVKDFKSSYEKYWHTVEKVKIGIPVPHDPHSVEHINWKQLSLSVLKISMEEMCKELDHHARDMRTQQHPPRTDNSPHPGKIKSQQKANMDKTENSGKGKKTERSSLVKQGQSGEKKTKPGSSNSTNNQKSLPINDQDANTGEGKTNNNGYQLRI</sequence>
<dbReference type="InterPro" id="IPR028131">
    <property type="entry name" value="VASH1"/>
</dbReference>
<reference evidence="3" key="1">
    <citation type="journal article" date="2023" name="Mol. Biol. Evol.">
        <title>Third-Generation Sequencing Reveals the Adaptive Role of the Epigenome in Three Deep-Sea Polychaetes.</title>
        <authorList>
            <person name="Perez M."/>
            <person name="Aroh O."/>
            <person name="Sun Y."/>
            <person name="Lan Y."/>
            <person name="Juniper S.K."/>
            <person name="Young C.R."/>
            <person name="Angers B."/>
            <person name="Qian P.Y."/>
        </authorList>
    </citation>
    <scope>NUCLEOTIDE SEQUENCE</scope>
    <source>
        <strain evidence="3">P08H-3</strain>
    </source>
</reference>
<feature type="region of interest" description="Disordered" evidence="2">
    <location>
        <begin position="1"/>
        <end position="24"/>
    </location>
</feature>
<evidence type="ECO:0000256" key="2">
    <source>
        <dbReference type="SAM" id="MobiDB-lite"/>
    </source>
</evidence>
<gene>
    <name evidence="3" type="ORF">LSH36_1580g00028</name>
</gene>
<dbReference type="PANTHER" id="PTHR15750">
    <property type="entry name" value="VASOHIBIN-1-LIKE ISOFORM X2"/>
    <property type="match status" value="1"/>
</dbReference>
<organism evidence="3 4">
    <name type="scientific">Paralvinella palmiformis</name>
    <dbReference type="NCBI Taxonomy" id="53620"/>
    <lineage>
        <taxon>Eukaryota</taxon>
        <taxon>Metazoa</taxon>
        <taxon>Spiralia</taxon>
        <taxon>Lophotrochozoa</taxon>
        <taxon>Annelida</taxon>
        <taxon>Polychaeta</taxon>
        <taxon>Sedentaria</taxon>
        <taxon>Canalipalpata</taxon>
        <taxon>Terebellida</taxon>
        <taxon>Terebelliformia</taxon>
        <taxon>Alvinellidae</taxon>
        <taxon>Paralvinella</taxon>
    </lineage>
</organism>
<protein>
    <recommendedName>
        <fullName evidence="5">Vasohibin-1</fullName>
    </recommendedName>
</protein>
<feature type="compositionally biased region" description="Basic and acidic residues" evidence="2">
    <location>
        <begin position="279"/>
        <end position="296"/>
    </location>
</feature>
<feature type="active site" evidence="1">
    <location>
        <position position="157"/>
    </location>
</feature>
<dbReference type="Pfam" id="PF14822">
    <property type="entry name" value="Vasohibin"/>
    <property type="match status" value="1"/>
</dbReference>
<evidence type="ECO:0000313" key="3">
    <source>
        <dbReference type="EMBL" id="KAK2139878.1"/>
    </source>
</evidence>
<evidence type="ECO:0008006" key="5">
    <source>
        <dbReference type="Google" id="ProtNLM"/>
    </source>
</evidence>
<name>A0AAD9ISS4_9ANNE</name>